<feature type="transmembrane region" description="Helical" evidence="1">
    <location>
        <begin position="80"/>
        <end position="100"/>
    </location>
</feature>
<evidence type="ECO:0000313" key="2">
    <source>
        <dbReference type="EMBL" id="KKL23372.1"/>
    </source>
</evidence>
<dbReference type="AlphaFoldDB" id="A0A0F9CAI6"/>
<keyword evidence="1" id="KW-0812">Transmembrane</keyword>
<accession>A0A0F9CAI6</accession>
<dbReference type="EMBL" id="LAZR01036999">
    <property type="protein sequence ID" value="KKL23372.1"/>
    <property type="molecule type" value="Genomic_DNA"/>
</dbReference>
<keyword evidence="1" id="KW-1133">Transmembrane helix</keyword>
<gene>
    <name evidence="2" type="ORF">LCGC14_2426050</name>
</gene>
<proteinExistence type="predicted"/>
<feature type="transmembrane region" description="Helical" evidence="1">
    <location>
        <begin position="21"/>
        <end position="45"/>
    </location>
</feature>
<reference evidence="2" key="1">
    <citation type="journal article" date="2015" name="Nature">
        <title>Complex archaea that bridge the gap between prokaryotes and eukaryotes.</title>
        <authorList>
            <person name="Spang A."/>
            <person name="Saw J.H."/>
            <person name="Jorgensen S.L."/>
            <person name="Zaremba-Niedzwiedzka K."/>
            <person name="Martijn J."/>
            <person name="Lind A.E."/>
            <person name="van Eijk R."/>
            <person name="Schleper C."/>
            <person name="Guy L."/>
            <person name="Ettema T.J."/>
        </authorList>
    </citation>
    <scope>NUCLEOTIDE SEQUENCE</scope>
</reference>
<evidence type="ECO:0000256" key="1">
    <source>
        <dbReference type="SAM" id="Phobius"/>
    </source>
</evidence>
<sequence>MKMYKNIGFLKNTMMKDKKGIVDIIFFIVFMASLAIFILTLKLIVGEVTTAFLNNPVINSSELAVGALTYGSNLVDQFDYIWLVIFIGFILGTLISSVFIDVHPVFVPIWIILFMISIVLGVIMNNVYADFANASSMLQYSSGQTFANAIIENYVLVIIGVAALSMILMFGKIKFAGSRRL</sequence>
<name>A0A0F9CAI6_9ZZZZ</name>
<keyword evidence="1" id="KW-0472">Membrane</keyword>
<comment type="caution">
    <text evidence="2">The sequence shown here is derived from an EMBL/GenBank/DDBJ whole genome shotgun (WGS) entry which is preliminary data.</text>
</comment>
<feature type="transmembrane region" description="Helical" evidence="1">
    <location>
        <begin position="107"/>
        <end position="129"/>
    </location>
</feature>
<feature type="transmembrane region" description="Helical" evidence="1">
    <location>
        <begin position="149"/>
        <end position="171"/>
    </location>
</feature>
<organism evidence="2">
    <name type="scientific">marine sediment metagenome</name>
    <dbReference type="NCBI Taxonomy" id="412755"/>
    <lineage>
        <taxon>unclassified sequences</taxon>
        <taxon>metagenomes</taxon>
        <taxon>ecological metagenomes</taxon>
    </lineage>
</organism>
<protein>
    <submittedName>
        <fullName evidence="2">Uncharacterized protein</fullName>
    </submittedName>
</protein>